<dbReference type="Proteomes" id="UP001341840">
    <property type="component" value="Unassembled WGS sequence"/>
</dbReference>
<dbReference type="EMBL" id="JASCZI010031608">
    <property type="protein sequence ID" value="MED6127113.1"/>
    <property type="molecule type" value="Genomic_DNA"/>
</dbReference>
<evidence type="ECO:0000313" key="2">
    <source>
        <dbReference type="EMBL" id="MED6127113.1"/>
    </source>
</evidence>
<protein>
    <submittedName>
        <fullName evidence="2">Uncharacterized protein</fullName>
    </submittedName>
</protein>
<accession>A0ABU6RTL6</accession>
<sequence>MPQIWPPEPLHGKPSTMGYLPRLCKLRASSVSTTKTTPQARRTSTCGNRTRSRTRASQTWVNNCMTLRSITRASLLASTKGCYTWHYDKLIKVVVEGGVVVDTEDEAAYDDILRVHAYKRQLP</sequence>
<reference evidence="2 3" key="1">
    <citation type="journal article" date="2023" name="Plants (Basel)">
        <title>Bridging the Gap: Combining Genomics and Transcriptomics Approaches to Understand Stylosanthes scabra, an Orphan Legume from the Brazilian Caatinga.</title>
        <authorList>
            <person name="Ferreira-Neto J.R.C."/>
            <person name="da Silva M.D."/>
            <person name="Binneck E."/>
            <person name="de Melo N.F."/>
            <person name="da Silva R.H."/>
            <person name="de Melo A.L.T.M."/>
            <person name="Pandolfi V."/>
            <person name="Bustamante F.O."/>
            <person name="Brasileiro-Vidal A.C."/>
            <person name="Benko-Iseppon A.M."/>
        </authorList>
    </citation>
    <scope>NUCLEOTIDE SEQUENCE [LARGE SCALE GENOMIC DNA]</scope>
    <source>
        <tissue evidence="2">Leaves</tissue>
    </source>
</reference>
<evidence type="ECO:0000313" key="3">
    <source>
        <dbReference type="Proteomes" id="UP001341840"/>
    </source>
</evidence>
<gene>
    <name evidence="2" type="ORF">PIB30_085008</name>
</gene>
<name>A0ABU6RTL6_9FABA</name>
<proteinExistence type="predicted"/>
<evidence type="ECO:0000256" key="1">
    <source>
        <dbReference type="SAM" id="MobiDB-lite"/>
    </source>
</evidence>
<feature type="region of interest" description="Disordered" evidence="1">
    <location>
        <begin position="30"/>
        <end position="54"/>
    </location>
</feature>
<comment type="caution">
    <text evidence="2">The sequence shown here is derived from an EMBL/GenBank/DDBJ whole genome shotgun (WGS) entry which is preliminary data.</text>
</comment>
<organism evidence="2 3">
    <name type="scientific">Stylosanthes scabra</name>
    <dbReference type="NCBI Taxonomy" id="79078"/>
    <lineage>
        <taxon>Eukaryota</taxon>
        <taxon>Viridiplantae</taxon>
        <taxon>Streptophyta</taxon>
        <taxon>Embryophyta</taxon>
        <taxon>Tracheophyta</taxon>
        <taxon>Spermatophyta</taxon>
        <taxon>Magnoliopsida</taxon>
        <taxon>eudicotyledons</taxon>
        <taxon>Gunneridae</taxon>
        <taxon>Pentapetalae</taxon>
        <taxon>rosids</taxon>
        <taxon>fabids</taxon>
        <taxon>Fabales</taxon>
        <taxon>Fabaceae</taxon>
        <taxon>Papilionoideae</taxon>
        <taxon>50 kb inversion clade</taxon>
        <taxon>dalbergioids sensu lato</taxon>
        <taxon>Dalbergieae</taxon>
        <taxon>Pterocarpus clade</taxon>
        <taxon>Stylosanthes</taxon>
    </lineage>
</organism>
<keyword evidence="3" id="KW-1185">Reference proteome</keyword>